<dbReference type="RefSeq" id="WP_091097767.1">
    <property type="nucleotide sequence ID" value="NZ_FNXE01000015.1"/>
</dbReference>
<keyword evidence="2" id="KW-0680">Restriction system</keyword>
<dbReference type="PANTHER" id="PTHR30408:SF13">
    <property type="entry name" value="TYPE I RESTRICTION ENZYME HINDI SPECIFICITY SUBUNIT"/>
    <property type="match status" value="1"/>
</dbReference>
<feature type="domain" description="Type I restriction modification DNA specificity" evidence="4">
    <location>
        <begin position="70"/>
        <end position="171"/>
    </location>
</feature>
<dbReference type="PANTHER" id="PTHR30408">
    <property type="entry name" value="TYPE-1 RESTRICTION ENZYME ECOKI SPECIFICITY PROTEIN"/>
    <property type="match status" value="1"/>
</dbReference>
<dbReference type="GO" id="GO:0009307">
    <property type="term" value="P:DNA restriction-modification system"/>
    <property type="evidence" value="ECO:0007669"/>
    <property type="project" value="UniProtKB-KW"/>
</dbReference>
<dbReference type="InterPro" id="IPR044946">
    <property type="entry name" value="Restrct_endonuc_typeI_TRD_sf"/>
</dbReference>
<evidence type="ECO:0000313" key="6">
    <source>
        <dbReference type="Proteomes" id="UP000199634"/>
    </source>
</evidence>
<dbReference type="InterPro" id="IPR052021">
    <property type="entry name" value="Type-I_RS_S_subunit"/>
</dbReference>
<dbReference type="EMBL" id="FNXE01000015">
    <property type="protein sequence ID" value="SEH76863.1"/>
    <property type="molecule type" value="Genomic_DNA"/>
</dbReference>
<evidence type="ECO:0000256" key="1">
    <source>
        <dbReference type="ARBA" id="ARBA00010923"/>
    </source>
</evidence>
<dbReference type="Pfam" id="PF01420">
    <property type="entry name" value="Methylase_S"/>
    <property type="match status" value="2"/>
</dbReference>
<keyword evidence="6" id="KW-1185">Reference proteome</keyword>
<reference evidence="5 6" key="1">
    <citation type="submission" date="2016-10" db="EMBL/GenBank/DDBJ databases">
        <authorList>
            <person name="de Groot N.N."/>
        </authorList>
    </citation>
    <scope>NUCLEOTIDE SEQUENCE [LARGE SCALE GENOMIC DNA]</scope>
    <source>
        <strain evidence="5 6">CGMCC 1.10825</strain>
    </source>
</reference>
<dbReference type="AlphaFoldDB" id="A0A1H6KYK3"/>
<protein>
    <submittedName>
        <fullName evidence="5">Type I restriction enzyme, S subunit</fullName>
    </submittedName>
</protein>
<dbReference type="InterPro" id="IPR000055">
    <property type="entry name" value="Restrct_endonuc_typeI_TRD"/>
</dbReference>
<organism evidence="5 6">
    <name type="scientific">Paenimyroides marinum</name>
    <dbReference type="NCBI Taxonomy" id="1159016"/>
    <lineage>
        <taxon>Bacteria</taxon>
        <taxon>Pseudomonadati</taxon>
        <taxon>Bacteroidota</taxon>
        <taxon>Flavobacteriia</taxon>
        <taxon>Flavobacteriales</taxon>
        <taxon>Flavobacteriaceae</taxon>
        <taxon>Paenimyroides</taxon>
    </lineage>
</organism>
<comment type="similarity">
    <text evidence="1">Belongs to the type-I restriction system S methylase family.</text>
</comment>
<dbReference type="STRING" id="1159016.SAMN02927937_01318"/>
<feature type="domain" description="Type I restriction modification DNA specificity" evidence="4">
    <location>
        <begin position="213"/>
        <end position="348"/>
    </location>
</feature>
<dbReference type="SUPFAM" id="SSF116734">
    <property type="entry name" value="DNA methylase specificity domain"/>
    <property type="match status" value="2"/>
</dbReference>
<gene>
    <name evidence="5" type="ORF">SAMN02927937_01318</name>
</gene>
<name>A0A1H6KYK3_9FLAO</name>
<evidence type="ECO:0000256" key="3">
    <source>
        <dbReference type="ARBA" id="ARBA00023125"/>
    </source>
</evidence>
<evidence type="ECO:0000256" key="2">
    <source>
        <dbReference type="ARBA" id="ARBA00022747"/>
    </source>
</evidence>
<dbReference type="GO" id="GO:0003677">
    <property type="term" value="F:DNA binding"/>
    <property type="evidence" value="ECO:0007669"/>
    <property type="project" value="UniProtKB-KW"/>
</dbReference>
<proteinExistence type="inferred from homology"/>
<evidence type="ECO:0000259" key="4">
    <source>
        <dbReference type="Pfam" id="PF01420"/>
    </source>
</evidence>
<dbReference type="OrthoDB" id="9816225at2"/>
<evidence type="ECO:0000313" key="5">
    <source>
        <dbReference type="EMBL" id="SEH76863.1"/>
    </source>
</evidence>
<dbReference type="Proteomes" id="UP000199634">
    <property type="component" value="Unassembled WGS sequence"/>
</dbReference>
<sequence>MSYRKIGDLIQLVDVRNKDLSITHLVGLTINKKFIPSVANTIGTDMSNYKIIRKNQFACSTMQVRRDKKMPVALLKQLDVAIISQAYPVFEVIDEKELLPEYLMLWFSRSEFDREACFHAVGGVRGSLEWEDFCNMELPIPSIEKQRKIVAQYQAVANKIKVNEQICEKLEATAQTLYKQWFVDFEFPNEEGKPYKSSGGKMVWNEELEKEIPEGWEVKKINSIAKVKHGYAFLGEDFSEVETEKVLVSPGNFKISGGFNFEKNKFYTGKTNENYILKEKDLVVNMTDLSKAGDTLGNTAFIPNISFKILLHNQRVGLFCFNENFYNYYVYLLTQTKEYKHYILGTATGTTVRHTSPDRICDYDFVKPSKNILITFNNIIEPILNKIGLQISIKYKLFQLQSLLLSRLATLEG</sequence>
<dbReference type="Gene3D" id="3.90.220.20">
    <property type="entry name" value="DNA methylase specificity domains"/>
    <property type="match status" value="2"/>
</dbReference>
<accession>A0A1H6KYK3</accession>
<keyword evidence="3" id="KW-0238">DNA-binding</keyword>